<evidence type="ECO:0000313" key="3">
    <source>
        <dbReference type="EMBL" id="SPP96873.1"/>
    </source>
</evidence>
<keyword evidence="2" id="KW-0732">Signal</keyword>
<evidence type="ECO:0000256" key="1">
    <source>
        <dbReference type="SAM" id="MobiDB-lite"/>
    </source>
</evidence>
<dbReference type="AlphaFoldDB" id="A0A2U3Q618"/>
<sequence>MNNPKLAAAVISGLAMLLLVEPSAQAQQDNRLIPQSSATSQASRPKHSVQKQASKPGQTHTSKQITATRAALAQATKPEIDKKPHQLILQVNSNDPAMMNLVLNNATNVAEYYHDLGEAVSIEVVTFGPGLHMLRDDTSPVKPRIEVLAMSHPEISFKACGNTRENMRKAENKDISLIPQATVVKSGVVRVMELQEQGWSYVKP</sequence>
<dbReference type="SUPFAM" id="SSF75169">
    <property type="entry name" value="DsrEFH-like"/>
    <property type="match status" value="1"/>
</dbReference>
<dbReference type="EMBL" id="LS398110">
    <property type="protein sequence ID" value="SPP96873.1"/>
    <property type="molecule type" value="Genomic_DNA"/>
</dbReference>
<feature type="chain" id="PRO_5015713678" evidence="2">
    <location>
        <begin position="27"/>
        <end position="204"/>
    </location>
</feature>
<name>A0A2U3Q618_9BRAD</name>
<gene>
    <name evidence="3" type="ORF">BRAD3257_5948</name>
</gene>
<evidence type="ECO:0000256" key="2">
    <source>
        <dbReference type="SAM" id="SignalP"/>
    </source>
</evidence>
<feature type="signal peptide" evidence="2">
    <location>
        <begin position="1"/>
        <end position="26"/>
    </location>
</feature>
<evidence type="ECO:0000313" key="4">
    <source>
        <dbReference type="Proteomes" id="UP000246085"/>
    </source>
</evidence>
<accession>A0A2U3Q618</accession>
<organism evidence="3 4">
    <name type="scientific">Bradyrhizobium vignae</name>
    <dbReference type="NCBI Taxonomy" id="1549949"/>
    <lineage>
        <taxon>Bacteria</taxon>
        <taxon>Pseudomonadati</taxon>
        <taxon>Pseudomonadota</taxon>
        <taxon>Alphaproteobacteria</taxon>
        <taxon>Hyphomicrobiales</taxon>
        <taxon>Nitrobacteraceae</taxon>
        <taxon>Bradyrhizobium</taxon>
    </lineage>
</organism>
<dbReference type="RefSeq" id="WP_160118846.1">
    <property type="nucleotide sequence ID" value="NZ_LS398110.1"/>
</dbReference>
<dbReference type="PANTHER" id="PTHR37691">
    <property type="entry name" value="BLR3518 PROTEIN"/>
    <property type="match status" value="1"/>
</dbReference>
<feature type="compositionally biased region" description="Polar residues" evidence="1">
    <location>
        <begin position="26"/>
        <end position="43"/>
    </location>
</feature>
<dbReference type="KEGG" id="bvz:BRAD3257_5948"/>
<protein>
    <submittedName>
        <fullName evidence="3">Uncharacterized protein</fullName>
    </submittedName>
</protein>
<dbReference type="InterPro" id="IPR027396">
    <property type="entry name" value="DsrEFH-like"/>
</dbReference>
<dbReference type="PANTHER" id="PTHR37691:SF1">
    <property type="entry name" value="BLR3518 PROTEIN"/>
    <property type="match status" value="1"/>
</dbReference>
<dbReference type="Gene3D" id="3.40.1260.10">
    <property type="entry name" value="DsrEFH-like"/>
    <property type="match status" value="1"/>
</dbReference>
<feature type="compositionally biased region" description="Polar residues" evidence="1">
    <location>
        <begin position="50"/>
        <end position="64"/>
    </location>
</feature>
<proteinExistence type="predicted"/>
<feature type="region of interest" description="Disordered" evidence="1">
    <location>
        <begin position="26"/>
        <end position="64"/>
    </location>
</feature>
<reference evidence="3 4" key="1">
    <citation type="submission" date="2018-03" db="EMBL/GenBank/DDBJ databases">
        <authorList>
            <person name="Gully D."/>
        </authorList>
    </citation>
    <scope>NUCLEOTIDE SEQUENCE [LARGE SCALE GENOMIC DNA]</scope>
    <source>
        <strain evidence="3">ORS3257</strain>
    </source>
</reference>
<dbReference type="Proteomes" id="UP000246085">
    <property type="component" value="Chromosome BRAD3257"/>
</dbReference>